<evidence type="ECO:0000313" key="1">
    <source>
        <dbReference type="EMBL" id="GLL15431.1"/>
    </source>
</evidence>
<dbReference type="AlphaFoldDB" id="A0A9W6P073"/>
<proteinExistence type="predicted"/>
<accession>A0A9W6P073</accession>
<sequence length="73" mass="8102">MDGAPDRPSTPPRRRRAECLLSTGARSRPSATPSLTVAKRIEDDADLSLRLDGEWVAPWEVDESVKRIDRSQG</sequence>
<organism evidence="1 2">
    <name type="scientific">Pseudonocardia halophobica</name>
    <dbReference type="NCBI Taxonomy" id="29401"/>
    <lineage>
        <taxon>Bacteria</taxon>
        <taxon>Bacillati</taxon>
        <taxon>Actinomycetota</taxon>
        <taxon>Actinomycetes</taxon>
        <taxon>Pseudonocardiales</taxon>
        <taxon>Pseudonocardiaceae</taxon>
        <taxon>Pseudonocardia</taxon>
    </lineage>
</organism>
<dbReference type="Proteomes" id="UP001143463">
    <property type="component" value="Unassembled WGS sequence"/>
</dbReference>
<dbReference type="EMBL" id="BSFQ01000047">
    <property type="protein sequence ID" value="GLL15431.1"/>
    <property type="molecule type" value="Genomic_DNA"/>
</dbReference>
<reference evidence="1" key="2">
    <citation type="submission" date="2023-01" db="EMBL/GenBank/DDBJ databases">
        <authorList>
            <person name="Sun Q."/>
            <person name="Evtushenko L."/>
        </authorList>
    </citation>
    <scope>NUCLEOTIDE SEQUENCE</scope>
    <source>
        <strain evidence="1">VKM Ac-1069</strain>
    </source>
</reference>
<reference evidence="1" key="1">
    <citation type="journal article" date="2014" name="Int. J. Syst. Evol. Microbiol.">
        <title>Complete genome sequence of Corynebacterium casei LMG S-19264T (=DSM 44701T), isolated from a smear-ripened cheese.</title>
        <authorList>
            <consortium name="US DOE Joint Genome Institute (JGI-PGF)"/>
            <person name="Walter F."/>
            <person name="Albersmeier A."/>
            <person name="Kalinowski J."/>
            <person name="Ruckert C."/>
        </authorList>
    </citation>
    <scope>NUCLEOTIDE SEQUENCE</scope>
    <source>
        <strain evidence="1">VKM Ac-1069</strain>
    </source>
</reference>
<evidence type="ECO:0000313" key="2">
    <source>
        <dbReference type="Proteomes" id="UP001143463"/>
    </source>
</evidence>
<protein>
    <submittedName>
        <fullName evidence="1">Uncharacterized protein</fullName>
    </submittedName>
</protein>
<keyword evidence="2" id="KW-1185">Reference proteome</keyword>
<gene>
    <name evidence="1" type="ORF">GCM10017577_65820</name>
</gene>
<comment type="caution">
    <text evidence="1">The sequence shown here is derived from an EMBL/GenBank/DDBJ whole genome shotgun (WGS) entry which is preliminary data.</text>
</comment>
<name>A0A9W6P073_9PSEU</name>